<dbReference type="OrthoDB" id="8421744at2"/>
<dbReference type="EMBL" id="PVTE01000003">
    <property type="protein sequence ID" value="PRY44259.1"/>
    <property type="molecule type" value="Genomic_DNA"/>
</dbReference>
<accession>A0A2T0TF21</accession>
<feature type="transmembrane region" description="Helical" evidence="8">
    <location>
        <begin position="43"/>
        <end position="63"/>
    </location>
</feature>
<dbReference type="Proteomes" id="UP000238375">
    <property type="component" value="Unassembled WGS sequence"/>
</dbReference>
<evidence type="ECO:0000256" key="5">
    <source>
        <dbReference type="ARBA" id="ARBA00022692"/>
    </source>
</evidence>
<keyword evidence="7 8" id="KW-0472">Membrane</keyword>
<organism evidence="9 10">
    <name type="scientific">Spirosoma oryzae</name>
    <dbReference type="NCBI Taxonomy" id="1469603"/>
    <lineage>
        <taxon>Bacteria</taxon>
        <taxon>Pseudomonadati</taxon>
        <taxon>Bacteroidota</taxon>
        <taxon>Cytophagia</taxon>
        <taxon>Cytophagales</taxon>
        <taxon>Cytophagaceae</taxon>
        <taxon>Spirosoma</taxon>
    </lineage>
</organism>
<dbReference type="InterPro" id="IPR052017">
    <property type="entry name" value="TSUP"/>
</dbReference>
<dbReference type="PANTHER" id="PTHR30269">
    <property type="entry name" value="TRANSMEMBRANE PROTEIN YFCA"/>
    <property type="match status" value="1"/>
</dbReference>
<keyword evidence="4 8" id="KW-1003">Cell membrane</keyword>
<evidence type="ECO:0000313" key="10">
    <source>
        <dbReference type="Proteomes" id="UP000238375"/>
    </source>
</evidence>
<reference evidence="9 10" key="1">
    <citation type="submission" date="2018-03" db="EMBL/GenBank/DDBJ databases">
        <title>Genomic Encyclopedia of Archaeal and Bacterial Type Strains, Phase II (KMG-II): from individual species to whole genera.</title>
        <authorList>
            <person name="Goeker M."/>
        </authorList>
    </citation>
    <scope>NUCLEOTIDE SEQUENCE [LARGE SCALE GENOMIC DNA]</scope>
    <source>
        <strain evidence="9 10">DSM 28354</strain>
    </source>
</reference>
<keyword evidence="6 8" id="KW-1133">Transmembrane helix</keyword>
<keyword evidence="3" id="KW-0813">Transport</keyword>
<evidence type="ECO:0000313" key="9">
    <source>
        <dbReference type="EMBL" id="PRY44259.1"/>
    </source>
</evidence>
<name>A0A2T0TF21_9BACT</name>
<evidence type="ECO:0000256" key="8">
    <source>
        <dbReference type="RuleBase" id="RU363041"/>
    </source>
</evidence>
<evidence type="ECO:0000256" key="3">
    <source>
        <dbReference type="ARBA" id="ARBA00022448"/>
    </source>
</evidence>
<sequence length="346" mass="37599">MLFSGFLLFAGAVLAFSLSAVCGGGAGLLLLPLLGSMLPGAQVPAALSVGTVFSSASRIVTFWSRIRWDIVRWFVPPALPAVWLGARLLTFINPLYLELAMGLFLMANLPLIFRSSAQLDTADPSPHWALSLIGLAAGFVSGLTGAVGLLFNRFYLRYGLTKEEIVATRAANEVVLHMVKLGLYASFGLLTGHALALGGVIALAAILSAWGMTWLLPRLSDGLFRRIGYAAMVVSGLSLFTEATGQVVSKNRVDLDYSPMANGLATQLQWRNKLFALEFEYDGGFEFEHSIPFSELPADKQTLAKKLSRGADRLFVEEVFGVGEHAYELYVYRHGNLHKFDMVDSD</sequence>
<feature type="transmembrane region" description="Helical" evidence="8">
    <location>
        <begin position="128"/>
        <end position="151"/>
    </location>
</feature>
<evidence type="ECO:0000256" key="1">
    <source>
        <dbReference type="ARBA" id="ARBA00004651"/>
    </source>
</evidence>
<protein>
    <recommendedName>
        <fullName evidence="8">Probable membrane transporter protein</fullName>
    </recommendedName>
</protein>
<comment type="similarity">
    <text evidence="2 8">Belongs to the 4-toluene sulfonate uptake permease (TSUP) (TC 2.A.102) family.</text>
</comment>
<evidence type="ECO:0000256" key="6">
    <source>
        <dbReference type="ARBA" id="ARBA00022989"/>
    </source>
</evidence>
<dbReference type="PANTHER" id="PTHR30269:SF37">
    <property type="entry name" value="MEMBRANE TRANSPORTER PROTEIN"/>
    <property type="match status" value="1"/>
</dbReference>
<dbReference type="InterPro" id="IPR002781">
    <property type="entry name" value="TM_pro_TauE-like"/>
</dbReference>
<evidence type="ECO:0000256" key="7">
    <source>
        <dbReference type="ARBA" id="ARBA00023136"/>
    </source>
</evidence>
<evidence type="ECO:0000256" key="2">
    <source>
        <dbReference type="ARBA" id="ARBA00009142"/>
    </source>
</evidence>
<evidence type="ECO:0000256" key="4">
    <source>
        <dbReference type="ARBA" id="ARBA00022475"/>
    </source>
</evidence>
<dbReference type="Pfam" id="PF01925">
    <property type="entry name" value="TauE"/>
    <property type="match status" value="1"/>
</dbReference>
<keyword evidence="5 8" id="KW-0812">Transmembrane</keyword>
<proteinExistence type="inferred from homology"/>
<dbReference type="AlphaFoldDB" id="A0A2T0TF21"/>
<dbReference type="RefSeq" id="WP_106136668.1">
    <property type="nucleotide sequence ID" value="NZ_PVTE01000003.1"/>
</dbReference>
<dbReference type="GO" id="GO:0005886">
    <property type="term" value="C:plasma membrane"/>
    <property type="evidence" value="ECO:0007669"/>
    <property type="project" value="UniProtKB-SubCell"/>
</dbReference>
<feature type="transmembrane region" description="Helical" evidence="8">
    <location>
        <begin position="95"/>
        <end position="116"/>
    </location>
</feature>
<comment type="caution">
    <text evidence="9">The sequence shown here is derived from an EMBL/GenBank/DDBJ whole genome shotgun (WGS) entry which is preliminary data.</text>
</comment>
<keyword evidence="10" id="KW-1185">Reference proteome</keyword>
<gene>
    <name evidence="9" type="ORF">CLV58_103228</name>
</gene>
<comment type="subcellular location">
    <subcellularLocation>
        <location evidence="1 8">Cell membrane</location>
        <topology evidence="1 8">Multi-pass membrane protein</topology>
    </subcellularLocation>
</comment>
<feature type="transmembrane region" description="Helical" evidence="8">
    <location>
        <begin position="194"/>
        <end position="216"/>
    </location>
</feature>